<feature type="region of interest" description="Disordered" evidence="7">
    <location>
        <begin position="1"/>
        <end position="20"/>
    </location>
</feature>
<name>F6HRV5_VITVI</name>
<feature type="region of interest" description="Disordered" evidence="7">
    <location>
        <begin position="586"/>
        <end position="612"/>
    </location>
</feature>
<keyword evidence="3" id="KW-0805">Transcription regulation</keyword>
<proteinExistence type="predicted"/>
<keyword evidence="5" id="KW-0804">Transcription</keyword>
<keyword evidence="10" id="KW-1185">Reference proteome</keyword>
<evidence type="ECO:0000256" key="4">
    <source>
        <dbReference type="ARBA" id="ARBA00023125"/>
    </source>
</evidence>
<dbReference type="PANTHER" id="PTHR31221">
    <property type="entry name" value="WRKY TRANSCRIPTION FACTOR PROTEIN 1-RELATED"/>
    <property type="match status" value="1"/>
</dbReference>
<dbReference type="GO" id="GO:0006355">
    <property type="term" value="P:regulation of DNA-templated transcription"/>
    <property type="evidence" value="ECO:0000318"/>
    <property type="project" value="GO_Central"/>
</dbReference>
<feature type="domain" description="WRKY" evidence="8">
    <location>
        <begin position="417"/>
        <end position="482"/>
    </location>
</feature>
<evidence type="ECO:0000313" key="9">
    <source>
        <dbReference type="EMBL" id="CCB57413.1"/>
    </source>
</evidence>
<dbReference type="PROSITE" id="PS50811">
    <property type="entry name" value="WRKY"/>
    <property type="match status" value="2"/>
</dbReference>
<evidence type="ECO:0000256" key="5">
    <source>
        <dbReference type="ARBA" id="ARBA00023163"/>
    </source>
</evidence>
<evidence type="ECO:0000256" key="7">
    <source>
        <dbReference type="SAM" id="MobiDB-lite"/>
    </source>
</evidence>
<dbReference type="GO" id="GO:0000976">
    <property type="term" value="F:transcription cis-regulatory region binding"/>
    <property type="evidence" value="ECO:0000318"/>
    <property type="project" value="GO_Central"/>
</dbReference>
<dbReference type="OrthoDB" id="771494at2759"/>
<keyword evidence="2" id="KW-0677">Repeat</keyword>
<dbReference type="Proteomes" id="UP000009183">
    <property type="component" value="Unassembled WGS sequence, unordered"/>
</dbReference>
<dbReference type="GO" id="GO:0005634">
    <property type="term" value="C:nucleus"/>
    <property type="evidence" value="ECO:0000318"/>
    <property type="project" value="GO_Central"/>
</dbReference>
<feature type="region of interest" description="Disordered" evidence="7">
    <location>
        <begin position="348"/>
        <end position="393"/>
    </location>
</feature>
<dbReference type="eggNOG" id="ENOG502QRXJ">
    <property type="taxonomic scope" value="Eukaryota"/>
</dbReference>
<dbReference type="InterPro" id="IPR044810">
    <property type="entry name" value="WRKY_plant"/>
</dbReference>
<dbReference type="Pfam" id="PF03106">
    <property type="entry name" value="WRKY"/>
    <property type="match status" value="2"/>
</dbReference>
<evidence type="ECO:0000313" key="10">
    <source>
        <dbReference type="Proteomes" id="UP000009183"/>
    </source>
</evidence>
<dbReference type="HOGENOM" id="CLU_012086_4_1_1"/>
<comment type="subcellular location">
    <subcellularLocation>
        <location evidence="1">Nucleus</location>
    </subcellularLocation>
</comment>
<dbReference type="PANTHER" id="PTHR31221:SF193">
    <property type="entry name" value="WRKY TRANSCRIPTION FACTOR PROTEIN 1-RELATED"/>
    <property type="match status" value="1"/>
</dbReference>
<dbReference type="PaxDb" id="29760-VIT_00s0463g00010.t01"/>
<reference evidence="10" key="1">
    <citation type="journal article" date="2007" name="Nature">
        <title>The grapevine genome sequence suggests ancestral hexaploidization in major angiosperm phyla.</title>
        <authorList>
            <consortium name="The French-Italian Public Consortium for Grapevine Genome Characterization."/>
            <person name="Jaillon O."/>
            <person name="Aury J.-M."/>
            <person name="Noel B."/>
            <person name="Policriti A."/>
            <person name="Clepet C."/>
            <person name="Casagrande A."/>
            <person name="Choisne N."/>
            <person name="Aubourg S."/>
            <person name="Vitulo N."/>
            <person name="Jubin C."/>
            <person name="Vezzi A."/>
            <person name="Legeai F."/>
            <person name="Hugueney P."/>
            <person name="Dasilva C."/>
            <person name="Horner D."/>
            <person name="Mica E."/>
            <person name="Jublot D."/>
            <person name="Poulain J."/>
            <person name="Bruyere C."/>
            <person name="Billault A."/>
            <person name="Segurens B."/>
            <person name="Gouyvenoux M."/>
            <person name="Ugarte E."/>
            <person name="Cattonaro F."/>
            <person name="Anthouard V."/>
            <person name="Vico V."/>
            <person name="Del Fabbro C."/>
            <person name="Alaux M."/>
            <person name="Di Gaspero G."/>
            <person name="Dumas V."/>
            <person name="Felice N."/>
            <person name="Paillard S."/>
            <person name="Juman I."/>
            <person name="Moroldo M."/>
            <person name="Scalabrin S."/>
            <person name="Canaguier A."/>
            <person name="Le Clainche I."/>
            <person name="Malacrida G."/>
            <person name="Durand E."/>
            <person name="Pesole G."/>
            <person name="Laucou V."/>
            <person name="Chatelet P."/>
            <person name="Merdinoglu D."/>
            <person name="Delledonne M."/>
            <person name="Pezzotti M."/>
            <person name="Lecharny A."/>
            <person name="Scarpelli C."/>
            <person name="Artiguenave F."/>
            <person name="Pe M.E."/>
            <person name="Valle G."/>
            <person name="Morgante M."/>
            <person name="Caboche M."/>
            <person name="Adam-Blondon A.-F."/>
            <person name="Weissenbach J."/>
            <person name="Quetier F."/>
            <person name="Wincker P."/>
        </authorList>
    </citation>
    <scope>NUCLEOTIDE SEQUENCE [LARGE SCALE GENOMIC DNA]</scope>
    <source>
        <strain evidence="10">cv. Pinot noir / PN40024</strain>
    </source>
</reference>
<feature type="region of interest" description="Disordered" evidence="7">
    <location>
        <begin position="188"/>
        <end position="208"/>
    </location>
</feature>
<feature type="compositionally biased region" description="Polar residues" evidence="7">
    <location>
        <begin position="595"/>
        <end position="606"/>
    </location>
</feature>
<keyword evidence="4" id="KW-0238">DNA-binding</keyword>
<evidence type="ECO:0000256" key="6">
    <source>
        <dbReference type="ARBA" id="ARBA00023242"/>
    </source>
</evidence>
<dbReference type="InParanoid" id="F6HRV5"/>
<gene>
    <name evidence="9" type="ORF">VIT_00s0463g00010</name>
</gene>
<accession>F6HRV5</accession>
<dbReference type="GO" id="GO:0003700">
    <property type="term" value="F:DNA-binding transcription factor activity"/>
    <property type="evidence" value="ECO:0000318"/>
    <property type="project" value="GO_Central"/>
</dbReference>
<dbReference type="Gene3D" id="2.20.25.80">
    <property type="entry name" value="WRKY domain"/>
    <property type="match status" value="2"/>
</dbReference>
<evidence type="ECO:0000259" key="8">
    <source>
        <dbReference type="PROSITE" id="PS50811"/>
    </source>
</evidence>
<protein>
    <recommendedName>
        <fullName evidence="8">WRKY domain-containing protein</fullName>
    </recommendedName>
</protein>
<sequence length="612" mass="66502">MSPAKLPISRSPCLTIPPGLSPSSLLESPVLLSNMKVEPSPTTGSLPKNQIVLDPVGSASFSTTADGSTGNEINVGNFEFRPHNRSSLGSGLSSLGHLVEPSPTTGSLPKNQIVLDPVGSASFSTTADGSTGNEINVGNFEFRPHNRSSLGSGLSSLGHLASASNLQHHEARVEVQDRGQTQSFATSSYVKSDKAADPSVTAPNPQASMVASSASLPIKIDYGKLQQSQGFDIGVQAALSEQKESNPSFTAEKSSEDGYNWRKYGQKHVKGSEFPRSYYKCTHPNCQVKKQLERSHDGKVTEIIYKGRHDHPKPQARRRFAVGAALSIHEETQDKFSYLTNIEHKTSHAHGQTSYHGELDSVPEVPPFTASDDEQEADEDDVDDPDSKRRRLECGGLDVIPLHKPTREPRVVVQTVSEVDILDDGYRWRKYGQKVVKGNPNPRSYYKCTNAGCPVRKHVERASHDPKAVITTYEGKHNHDVPAARSNTHDTVGSSIYSTSMDAILRTKLEETDTISLDLGVGISLSPDNGSNERPQTMEADPDRTQIHIVGSDCSKLIQATSSSAYYSISNDSVDQREIRENQGGNFTFEAPPLNRSSNPYPQSMGSLLMGP</sequence>
<dbReference type="ExpressionAtlas" id="F6HRV5">
    <property type="expression patterns" value="baseline"/>
</dbReference>
<dbReference type="SMR" id="F6HRV5"/>
<keyword evidence="6" id="KW-0539">Nucleus</keyword>
<dbReference type="AlphaFoldDB" id="F6HRV5"/>
<feature type="compositionally biased region" description="Acidic residues" evidence="7">
    <location>
        <begin position="371"/>
        <end position="384"/>
    </location>
</feature>
<dbReference type="EMBL" id="FN596045">
    <property type="protein sequence ID" value="CCB57413.1"/>
    <property type="molecule type" value="Genomic_DNA"/>
</dbReference>
<evidence type="ECO:0000256" key="3">
    <source>
        <dbReference type="ARBA" id="ARBA00023015"/>
    </source>
</evidence>
<dbReference type="InterPro" id="IPR003657">
    <property type="entry name" value="WRKY_dom"/>
</dbReference>
<evidence type="ECO:0000256" key="1">
    <source>
        <dbReference type="ARBA" id="ARBA00004123"/>
    </source>
</evidence>
<dbReference type="FunFam" id="2.20.25.80:FF:000001">
    <property type="entry name" value="WRKY transcription factor 33"/>
    <property type="match status" value="1"/>
</dbReference>
<evidence type="ECO:0000256" key="2">
    <source>
        <dbReference type="ARBA" id="ARBA00022737"/>
    </source>
</evidence>
<dbReference type="FunCoup" id="F6HRV5">
    <property type="interactions" value="1753"/>
</dbReference>
<dbReference type="SMART" id="SM00774">
    <property type="entry name" value="WRKY"/>
    <property type="match status" value="2"/>
</dbReference>
<organism evidence="9 10">
    <name type="scientific">Vitis vinifera</name>
    <name type="common">Grape</name>
    <dbReference type="NCBI Taxonomy" id="29760"/>
    <lineage>
        <taxon>Eukaryota</taxon>
        <taxon>Viridiplantae</taxon>
        <taxon>Streptophyta</taxon>
        <taxon>Embryophyta</taxon>
        <taxon>Tracheophyta</taxon>
        <taxon>Spermatophyta</taxon>
        <taxon>Magnoliopsida</taxon>
        <taxon>eudicotyledons</taxon>
        <taxon>Gunneridae</taxon>
        <taxon>Pentapetalae</taxon>
        <taxon>rosids</taxon>
        <taxon>Vitales</taxon>
        <taxon>Vitaceae</taxon>
        <taxon>Viteae</taxon>
        <taxon>Vitis</taxon>
    </lineage>
</organism>
<dbReference type="FunFam" id="2.20.25.80:FF:000006">
    <property type="entry name" value="WRKY transcription factor"/>
    <property type="match status" value="1"/>
</dbReference>
<feature type="domain" description="WRKY" evidence="8">
    <location>
        <begin position="250"/>
        <end position="314"/>
    </location>
</feature>
<dbReference type="SUPFAM" id="SSF118290">
    <property type="entry name" value="WRKY DNA-binding domain"/>
    <property type="match status" value="2"/>
</dbReference>
<dbReference type="InterPro" id="IPR036576">
    <property type="entry name" value="WRKY_dom_sf"/>
</dbReference>